<dbReference type="Gene3D" id="2.40.10.10">
    <property type="entry name" value="Trypsin-like serine proteases"/>
    <property type="match status" value="1"/>
</dbReference>
<dbReference type="AlphaFoldDB" id="S9RJE9"/>
<dbReference type="SUPFAM" id="SSF50494">
    <property type="entry name" value="Trypsin-like serine proteases"/>
    <property type="match status" value="1"/>
</dbReference>
<evidence type="ECO:0008006" key="3">
    <source>
        <dbReference type="Google" id="ProtNLM"/>
    </source>
</evidence>
<reference evidence="2" key="1">
    <citation type="journal article" date="2013" name="Stand. Genomic Sci.">
        <title>Genome sequence of the Litoreibacter arenae type strain (DSM 19593(T)), a member of the Roseobacter clade isolated from sea sand.</title>
        <authorList>
            <person name="Riedel T."/>
            <person name="Fiebig A."/>
            <person name="Petersen J."/>
            <person name="Gronow S."/>
            <person name="Kyrpides N.C."/>
            <person name="Goker M."/>
            <person name="Klenk H.P."/>
        </authorList>
    </citation>
    <scope>NUCLEOTIDE SEQUENCE [LARGE SCALE GENOMIC DNA]</scope>
    <source>
        <strain evidence="2">DSM 19593</strain>
    </source>
</reference>
<evidence type="ECO:0000313" key="1">
    <source>
        <dbReference type="EMBL" id="EPX78245.1"/>
    </source>
</evidence>
<dbReference type="InterPro" id="IPR043504">
    <property type="entry name" value="Peptidase_S1_PA_chymotrypsin"/>
</dbReference>
<gene>
    <name evidence="1" type="ORF">thalar_02474</name>
</gene>
<protein>
    <recommendedName>
        <fullName evidence="3">Serine protease</fullName>
    </recommendedName>
</protein>
<dbReference type="eggNOG" id="COG0265">
    <property type="taxonomic scope" value="Bacteria"/>
</dbReference>
<dbReference type="EMBL" id="AONI01000013">
    <property type="protein sequence ID" value="EPX78245.1"/>
    <property type="molecule type" value="Genomic_DNA"/>
</dbReference>
<dbReference type="STRING" id="1123360.thalar_02474"/>
<keyword evidence="2" id="KW-1185">Reference proteome</keyword>
<name>S9RJE9_9RHOB</name>
<organism evidence="1 2">
    <name type="scientific">Litoreibacter arenae DSM 19593</name>
    <dbReference type="NCBI Taxonomy" id="1123360"/>
    <lineage>
        <taxon>Bacteria</taxon>
        <taxon>Pseudomonadati</taxon>
        <taxon>Pseudomonadota</taxon>
        <taxon>Alphaproteobacteria</taxon>
        <taxon>Rhodobacterales</taxon>
        <taxon>Roseobacteraceae</taxon>
        <taxon>Litoreibacter</taxon>
    </lineage>
</organism>
<dbReference type="Proteomes" id="UP000015351">
    <property type="component" value="Unassembled WGS sequence"/>
</dbReference>
<proteinExistence type="predicted"/>
<dbReference type="InterPro" id="IPR009003">
    <property type="entry name" value="Peptidase_S1_PA"/>
</dbReference>
<dbReference type="HOGENOM" id="CLU_1110378_0_0_5"/>
<accession>S9RJE9</accession>
<comment type="caution">
    <text evidence="1">The sequence shown here is derived from an EMBL/GenBank/DDBJ whole genome shotgun (WGS) entry which is preliminary data.</text>
</comment>
<dbReference type="Pfam" id="PF13365">
    <property type="entry name" value="Trypsin_2"/>
    <property type="match status" value="1"/>
</dbReference>
<sequence length="250" mass="26818">MTARHVVPDGSICAGSIGVADEFDLQRLNIQPQDAVGFDAKLLKFARSDEYEFAQFCPMEQLAARKKIFVAGFPGKTETGAPSYREGILSTTELNSTGVIETDGQSVGGMSGGPVFSENLNGLVGIVSGAQFAADGAVSYYGILPVASFAATFNLTPSPKPCYSQYRLIDLFGTGDIDVEDLWWETGEAPLELKVNETEGFCFLAGIFGEFNDPSDSVEILLKEGFFVLNGENFNGGSHGAYAKCVRYSH</sequence>
<evidence type="ECO:0000313" key="2">
    <source>
        <dbReference type="Proteomes" id="UP000015351"/>
    </source>
</evidence>